<dbReference type="GeneID" id="20328863"/>
<dbReference type="CTD" id="20328863"/>
<dbReference type="Proteomes" id="UP000054324">
    <property type="component" value="Unassembled WGS sequence"/>
</dbReference>
<gene>
    <name evidence="1" type="ORF">T265_14697</name>
</gene>
<name>A0A074Z7L1_OPIVI</name>
<accession>A0A074Z7L1</accession>
<dbReference type="KEGG" id="ovi:T265_14697"/>
<feature type="non-terminal residue" evidence="1">
    <location>
        <position position="1"/>
    </location>
</feature>
<dbReference type="AlphaFoldDB" id="A0A074Z7L1"/>
<dbReference type="RefSeq" id="XP_009173099.1">
    <property type="nucleotide sequence ID" value="XM_009174835.1"/>
</dbReference>
<dbReference type="EMBL" id="KL596862">
    <property type="protein sequence ID" value="KER23156.1"/>
    <property type="molecule type" value="Genomic_DNA"/>
</dbReference>
<keyword evidence="2" id="KW-1185">Reference proteome</keyword>
<proteinExistence type="predicted"/>
<protein>
    <submittedName>
        <fullName evidence="1">Uncharacterized protein</fullName>
    </submittedName>
</protein>
<sequence>CCVHAPASNAQLPTLPLWIIGEQTCGSYNHCTISTRLLKLDNDMMPILQKESAACCVHAPASNAQLPTLPLWIIGEQTCGSYNHCTISTRLLKLTMMMMTILQKESAAVSHSLQYQAFLVIPFPTIDVTHLGVPSRKMAVTSAAELAGNGFHTSLPSH</sequence>
<evidence type="ECO:0000313" key="2">
    <source>
        <dbReference type="Proteomes" id="UP000054324"/>
    </source>
</evidence>
<organism evidence="1 2">
    <name type="scientific">Opisthorchis viverrini</name>
    <name type="common">Southeast Asian liver fluke</name>
    <dbReference type="NCBI Taxonomy" id="6198"/>
    <lineage>
        <taxon>Eukaryota</taxon>
        <taxon>Metazoa</taxon>
        <taxon>Spiralia</taxon>
        <taxon>Lophotrochozoa</taxon>
        <taxon>Platyhelminthes</taxon>
        <taxon>Trematoda</taxon>
        <taxon>Digenea</taxon>
        <taxon>Opisthorchiida</taxon>
        <taxon>Opisthorchiata</taxon>
        <taxon>Opisthorchiidae</taxon>
        <taxon>Opisthorchis</taxon>
    </lineage>
</organism>
<dbReference type="STRING" id="6198.A0A074Z7L1"/>
<evidence type="ECO:0000313" key="1">
    <source>
        <dbReference type="EMBL" id="KER23156.1"/>
    </source>
</evidence>
<reference evidence="1 2" key="1">
    <citation type="submission" date="2013-11" db="EMBL/GenBank/DDBJ databases">
        <title>Opisthorchis viverrini - life in the bile duct.</title>
        <authorList>
            <person name="Young N.D."/>
            <person name="Nagarajan N."/>
            <person name="Lin S.J."/>
            <person name="Korhonen P.K."/>
            <person name="Jex A.R."/>
            <person name="Hall R.S."/>
            <person name="Safavi-Hemami H."/>
            <person name="Kaewkong W."/>
            <person name="Bertrand D."/>
            <person name="Gao S."/>
            <person name="Seet Q."/>
            <person name="Wongkham S."/>
            <person name="Teh B.T."/>
            <person name="Wongkham C."/>
            <person name="Intapan P.M."/>
            <person name="Maleewong W."/>
            <person name="Yang X."/>
            <person name="Hu M."/>
            <person name="Wang Z."/>
            <person name="Hofmann A."/>
            <person name="Sternberg P.W."/>
            <person name="Tan P."/>
            <person name="Wang J."/>
            <person name="Gasser R.B."/>
        </authorList>
    </citation>
    <scope>NUCLEOTIDE SEQUENCE [LARGE SCALE GENOMIC DNA]</scope>
</reference>